<evidence type="ECO:0000256" key="4">
    <source>
        <dbReference type="ARBA" id="ARBA00023136"/>
    </source>
</evidence>
<keyword evidence="2 5" id="KW-0812">Transmembrane</keyword>
<dbReference type="Pfam" id="PF01925">
    <property type="entry name" value="TauE"/>
    <property type="match status" value="1"/>
</dbReference>
<name>A0ABP8W4R3_9ACTN</name>
<reference evidence="7" key="1">
    <citation type="journal article" date="2019" name="Int. J. Syst. Evol. Microbiol.">
        <title>The Global Catalogue of Microorganisms (GCM) 10K type strain sequencing project: providing services to taxonomists for standard genome sequencing and annotation.</title>
        <authorList>
            <consortium name="The Broad Institute Genomics Platform"/>
            <consortium name="The Broad Institute Genome Sequencing Center for Infectious Disease"/>
            <person name="Wu L."/>
            <person name="Ma J."/>
        </authorList>
    </citation>
    <scope>NUCLEOTIDE SEQUENCE [LARGE SCALE GENOMIC DNA]</scope>
    <source>
        <strain evidence="7">JCM 18127</strain>
    </source>
</reference>
<keyword evidence="3 5" id="KW-1133">Transmembrane helix</keyword>
<feature type="transmembrane region" description="Helical" evidence="5">
    <location>
        <begin position="46"/>
        <end position="65"/>
    </location>
</feature>
<evidence type="ECO:0000256" key="3">
    <source>
        <dbReference type="ARBA" id="ARBA00022989"/>
    </source>
</evidence>
<comment type="subcellular location">
    <subcellularLocation>
        <location evidence="5">Cell membrane</location>
        <topology evidence="5">Multi-pass membrane protein</topology>
    </subcellularLocation>
    <subcellularLocation>
        <location evidence="1">Membrane</location>
        <topology evidence="1">Multi-pass membrane protein</topology>
    </subcellularLocation>
</comment>
<proteinExistence type="inferred from homology"/>
<keyword evidence="4 5" id="KW-0472">Membrane</keyword>
<evidence type="ECO:0000313" key="6">
    <source>
        <dbReference type="EMBL" id="GAA4678978.1"/>
    </source>
</evidence>
<sequence length="204" mass="20871">MDWQRDLVGLVAGFVLATVTTPVGVSGAVFLLPVQLSVLHVPNPRVTPTNLLFNVISGPGGLARYRRRGQFDRALTRQLLAGSVPGVLPGRHRAGHRVAGHDADSGATGDRPGNHHLVGAAAAACAVCCAAPIVGFLGVAGSAATAVTLAFAGVVFAFVVGLLTVAAVLTRRARVRRMSCAPADPTASCPELVELGPTRTTDDA</sequence>
<feature type="transmembrane region" description="Helical" evidence="5">
    <location>
        <begin position="7"/>
        <end position="34"/>
    </location>
</feature>
<feature type="transmembrane region" description="Helical" evidence="5">
    <location>
        <begin position="117"/>
        <end position="140"/>
    </location>
</feature>
<feature type="transmembrane region" description="Helical" evidence="5">
    <location>
        <begin position="146"/>
        <end position="169"/>
    </location>
</feature>
<dbReference type="EMBL" id="BAABIM010000001">
    <property type="protein sequence ID" value="GAA4678978.1"/>
    <property type="molecule type" value="Genomic_DNA"/>
</dbReference>
<evidence type="ECO:0000256" key="2">
    <source>
        <dbReference type="ARBA" id="ARBA00022692"/>
    </source>
</evidence>
<comment type="similarity">
    <text evidence="5">Belongs to the 4-toluene sulfonate uptake permease (TSUP) (TC 2.A.102) family.</text>
</comment>
<evidence type="ECO:0000256" key="1">
    <source>
        <dbReference type="ARBA" id="ARBA00004141"/>
    </source>
</evidence>
<dbReference type="InterPro" id="IPR002781">
    <property type="entry name" value="TM_pro_TauE-like"/>
</dbReference>
<evidence type="ECO:0000256" key="5">
    <source>
        <dbReference type="RuleBase" id="RU363041"/>
    </source>
</evidence>
<dbReference type="RefSeq" id="WP_345264296.1">
    <property type="nucleotide sequence ID" value="NZ_BAABIM010000001.1"/>
</dbReference>
<keyword evidence="7" id="KW-1185">Reference proteome</keyword>
<accession>A0ABP8W4R3</accession>
<gene>
    <name evidence="6" type="ORF">GCM10023226_15380</name>
</gene>
<comment type="caution">
    <text evidence="6">The sequence shown here is derived from an EMBL/GenBank/DDBJ whole genome shotgun (WGS) entry which is preliminary data.</text>
</comment>
<protein>
    <recommendedName>
        <fullName evidence="5">Probable membrane transporter protein</fullName>
    </recommendedName>
</protein>
<keyword evidence="5" id="KW-1003">Cell membrane</keyword>
<evidence type="ECO:0000313" key="7">
    <source>
        <dbReference type="Proteomes" id="UP001500621"/>
    </source>
</evidence>
<dbReference type="Proteomes" id="UP001500621">
    <property type="component" value="Unassembled WGS sequence"/>
</dbReference>
<organism evidence="6 7">
    <name type="scientific">Nocardioides nanhaiensis</name>
    <dbReference type="NCBI Taxonomy" id="1476871"/>
    <lineage>
        <taxon>Bacteria</taxon>
        <taxon>Bacillati</taxon>
        <taxon>Actinomycetota</taxon>
        <taxon>Actinomycetes</taxon>
        <taxon>Propionibacteriales</taxon>
        <taxon>Nocardioidaceae</taxon>
        <taxon>Nocardioides</taxon>
    </lineage>
</organism>